<dbReference type="RefSeq" id="WP_169120398.1">
    <property type="nucleotide sequence ID" value="NZ_WTVG02000038.1"/>
</dbReference>
<dbReference type="Proteomes" id="UP000615989">
    <property type="component" value="Unassembled WGS sequence"/>
</dbReference>
<evidence type="ECO:0000256" key="3">
    <source>
        <dbReference type="SAM" id="Phobius"/>
    </source>
</evidence>
<keyword evidence="3" id="KW-0472">Membrane</keyword>
<dbReference type="Pfam" id="PF10975">
    <property type="entry name" value="DUF2802"/>
    <property type="match status" value="1"/>
</dbReference>
<accession>A0ABX1PSP5</accession>
<keyword evidence="3" id="KW-0812">Transmembrane</keyword>
<evidence type="ECO:0000256" key="2">
    <source>
        <dbReference type="SAM" id="MobiDB-lite"/>
    </source>
</evidence>
<gene>
    <name evidence="4" type="ORF">GO606_19775</name>
</gene>
<dbReference type="InterPro" id="IPR021244">
    <property type="entry name" value="DUF2802"/>
</dbReference>
<evidence type="ECO:0000313" key="4">
    <source>
        <dbReference type="EMBL" id="NMG26898.1"/>
    </source>
</evidence>
<keyword evidence="5" id="KW-1185">Reference proteome</keyword>
<feature type="region of interest" description="Disordered" evidence="2">
    <location>
        <begin position="33"/>
        <end position="65"/>
    </location>
</feature>
<name>A0ABX1PSP5_9RHOO</name>
<dbReference type="EMBL" id="WTVG01000104">
    <property type="protein sequence ID" value="NMG26898.1"/>
    <property type="molecule type" value="Genomic_DNA"/>
</dbReference>
<sequence length="176" mass="19446">MGISEILWSAAALLAVYVAIRLYQALQRRLRRPRGARRPPASGAGASGDEEVFVFERPPPSPRRDGFQVELEVQQLRRDVAQLRAELAEQRRELASLTARLQVQQEQEQEQFDGGVAKAGASPEYDEALVFARRGLDVEAIAERCGITVAEAALVRALAQGEKGEKGEKGNERKRP</sequence>
<feature type="coiled-coil region" evidence="1">
    <location>
        <begin position="73"/>
        <end position="107"/>
    </location>
</feature>
<keyword evidence="1" id="KW-0175">Coiled coil</keyword>
<protein>
    <submittedName>
        <fullName evidence="4">DUF2802 domain-containing protein</fullName>
    </submittedName>
</protein>
<feature type="transmembrane region" description="Helical" evidence="3">
    <location>
        <begin position="6"/>
        <end position="24"/>
    </location>
</feature>
<proteinExistence type="predicted"/>
<evidence type="ECO:0000256" key="1">
    <source>
        <dbReference type="SAM" id="Coils"/>
    </source>
</evidence>
<reference evidence="4" key="1">
    <citation type="submission" date="2019-12" db="EMBL/GenBank/DDBJ databases">
        <title>Comparative genomics gives insights into the taxonomy of the Azoarcus-Aromatoleum group and reveals separate origins of nif in the plant-associated Azoarcus and non-plant-associated Aromatoleum sub-groups.</title>
        <authorList>
            <person name="Lafos M."/>
            <person name="Maluk M."/>
            <person name="Batista M."/>
            <person name="Junghare M."/>
            <person name="Carmona M."/>
            <person name="Faoro H."/>
            <person name="Cruz L.M."/>
            <person name="Battistoni F."/>
            <person name="De Souza E."/>
            <person name="Pedrosa F."/>
            <person name="Chen W.-M."/>
            <person name="Poole P.S."/>
            <person name="Dixon R.A."/>
            <person name="James E.K."/>
        </authorList>
    </citation>
    <scope>NUCLEOTIDE SEQUENCE</scope>
    <source>
        <strain evidence="4">LuFRes1</strain>
    </source>
</reference>
<comment type="caution">
    <text evidence="4">The sequence shown here is derived from an EMBL/GenBank/DDBJ whole genome shotgun (WGS) entry which is preliminary data.</text>
</comment>
<evidence type="ECO:0000313" key="5">
    <source>
        <dbReference type="Proteomes" id="UP000615989"/>
    </source>
</evidence>
<keyword evidence="3" id="KW-1133">Transmembrane helix</keyword>
<organism evidence="4 5">
    <name type="scientific">Aromatoleum anaerobium</name>
    <dbReference type="NCBI Taxonomy" id="182180"/>
    <lineage>
        <taxon>Bacteria</taxon>
        <taxon>Pseudomonadati</taxon>
        <taxon>Pseudomonadota</taxon>
        <taxon>Betaproteobacteria</taxon>
        <taxon>Rhodocyclales</taxon>
        <taxon>Rhodocyclaceae</taxon>
        <taxon>Aromatoleum</taxon>
    </lineage>
</organism>